<dbReference type="RefSeq" id="WP_191193542.1">
    <property type="nucleotide sequence ID" value="NZ_JACXYZ010000001.1"/>
</dbReference>
<comment type="caution">
    <text evidence="1">The sequence shown here is derived from an EMBL/GenBank/DDBJ whole genome shotgun (WGS) entry which is preliminary data.</text>
</comment>
<organism evidence="1 2">
    <name type="scientific">Nocardioides cavernae</name>
    <dbReference type="NCBI Taxonomy" id="1921566"/>
    <lineage>
        <taxon>Bacteria</taxon>
        <taxon>Bacillati</taxon>
        <taxon>Actinomycetota</taxon>
        <taxon>Actinomycetes</taxon>
        <taxon>Propionibacteriales</taxon>
        <taxon>Nocardioidaceae</taxon>
        <taxon>Nocardioides</taxon>
    </lineage>
</organism>
<reference evidence="1 2" key="1">
    <citation type="submission" date="2020-09" db="EMBL/GenBank/DDBJ databases">
        <title>novel species in genus Nocardioides.</title>
        <authorList>
            <person name="Zhang G."/>
        </authorList>
    </citation>
    <scope>NUCLEOTIDE SEQUENCE [LARGE SCALE GENOMIC DNA]</scope>
    <source>
        <strain evidence="1 2">KCTC 39551</strain>
    </source>
</reference>
<evidence type="ECO:0000313" key="2">
    <source>
        <dbReference type="Proteomes" id="UP000618818"/>
    </source>
</evidence>
<accession>A0ABR8N6A7</accession>
<keyword evidence="2" id="KW-1185">Reference proteome</keyword>
<dbReference type="PROSITE" id="PS51257">
    <property type="entry name" value="PROKAR_LIPOPROTEIN"/>
    <property type="match status" value="1"/>
</dbReference>
<sequence>MRTDGLDIMEIDRVTPHEPGSLFSPAFWQACEREAAQLLRGLTGADDE</sequence>
<evidence type="ECO:0000313" key="1">
    <source>
        <dbReference type="EMBL" id="MBD3923696.1"/>
    </source>
</evidence>
<proteinExistence type="predicted"/>
<dbReference type="EMBL" id="JACXYZ010000001">
    <property type="protein sequence ID" value="MBD3923696.1"/>
    <property type="molecule type" value="Genomic_DNA"/>
</dbReference>
<dbReference type="Proteomes" id="UP000618818">
    <property type="component" value="Unassembled WGS sequence"/>
</dbReference>
<gene>
    <name evidence="1" type="ORF">IEZ26_03615</name>
</gene>
<name>A0ABR8N6A7_9ACTN</name>
<protein>
    <submittedName>
        <fullName evidence="1">Uncharacterized protein</fullName>
    </submittedName>
</protein>